<comment type="caution">
    <text evidence="2">The sequence shown here is derived from an EMBL/GenBank/DDBJ whole genome shotgun (WGS) entry which is preliminary data.</text>
</comment>
<dbReference type="GO" id="GO:0002161">
    <property type="term" value="F:aminoacyl-tRNA deacylase activity"/>
    <property type="evidence" value="ECO:0007669"/>
    <property type="project" value="InterPro"/>
</dbReference>
<organism evidence="2 3">
    <name type="scientific">Permianibacter aggregans</name>
    <dbReference type="NCBI Taxonomy" id="1510150"/>
    <lineage>
        <taxon>Bacteria</taxon>
        <taxon>Pseudomonadati</taxon>
        <taxon>Pseudomonadota</taxon>
        <taxon>Gammaproteobacteria</taxon>
        <taxon>Pseudomonadales</taxon>
        <taxon>Pseudomonadaceae</taxon>
        <taxon>Permianibacter</taxon>
    </lineage>
</organism>
<dbReference type="PANTHER" id="PTHR33525">
    <property type="match status" value="1"/>
</dbReference>
<reference evidence="2 3" key="1">
    <citation type="submission" date="2019-03" db="EMBL/GenBank/DDBJ databases">
        <title>Genomic Encyclopedia of Type Strains, Phase IV (KMG-IV): sequencing the most valuable type-strain genomes for metagenomic binning, comparative biology and taxonomic classification.</title>
        <authorList>
            <person name="Goeker M."/>
        </authorList>
    </citation>
    <scope>NUCLEOTIDE SEQUENCE [LARGE SCALE GENOMIC DNA]</scope>
    <source>
        <strain evidence="2 3">DSM 103792</strain>
    </source>
</reference>
<protein>
    <submittedName>
        <fullName evidence="2">HD-like signal output (HDOD) protein</fullName>
    </submittedName>
</protein>
<dbReference type="InterPro" id="IPR052340">
    <property type="entry name" value="RNase_Y/CdgJ"/>
</dbReference>
<dbReference type="OrthoDB" id="7001648at2"/>
<dbReference type="CDD" id="cd04332">
    <property type="entry name" value="YbaK_like"/>
    <property type="match status" value="1"/>
</dbReference>
<dbReference type="PIRSF" id="PIRSF036888">
    <property type="entry name" value="HDGYPm_UCP036888"/>
    <property type="match status" value="1"/>
</dbReference>
<evidence type="ECO:0000259" key="1">
    <source>
        <dbReference type="PROSITE" id="PS51833"/>
    </source>
</evidence>
<dbReference type="PROSITE" id="PS51833">
    <property type="entry name" value="HDOD"/>
    <property type="match status" value="1"/>
</dbReference>
<evidence type="ECO:0000313" key="2">
    <source>
        <dbReference type="EMBL" id="TDQ51378.1"/>
    </source>
</evidence>
<dbReference type="EMBL" id="SNYM01000001">
    <property type="protein sequence ID" value="TDQ51378.1"/>
    <property type="molecule type" value="Genomic_DNA"/>
</dbReference>
<dbReference type="SUPFAM" id="SSF55826">
    <property type="entry name" value="YbaK/ProRS associated domain"/>
    <property type="match status" value="1"/>
</dbReference>
<dbReference type="InterPro" id="IPR014627">
    <property type="entry name" value="UCP036888_HDGYP-like"/>
</dbReference>
<dbReference type="Proteomes" id="UP000295375">
    <property type="component" value="Unassembled WGS sequence"/>
</dbReference>
<proteinExistence type="predicted"/>
<dbReference type="Gene3D" id="3.90.960.10">
    <property type="entry name" value="YbaK/aminoacyl-tRNA synthetase-associated domain"/>
    <property type="match status" value="1"/>
</dbReference>
<feature type="domain" description="HDOD" evidence="1">
    <location>
        <begin position="193"/>
        <end position="400"/>
    </location>
</feature>
<accession>A0A4R6UVG1</accession>
<sequence length="473" mass="51793">MAIATTVRRFLAANGISFQEQIHRRTETLEASASVCDIPPEQMARAVLVADAGQLWMAILPVSHVLDFDVLNRLTHRQLKPLSNSESNRRFPDCEPGCHPPVPEAYGLKALVDDSLFKHERIWLEAGAHTAVIAISISSFAVLCRKAIRGPIAKPLPESESSAGCAIDESDLKDVTLPSEEVIRRKLEQVYRLPAIPAVATQILQLVGDPESTVKDLAELVEMDPSIAAQVIRYARSSFFGYRGSVDSIQTAISRVLGFDIVSNLALGIAAGKVFKLAPDGPLGLDSFWRHAVHNAAVVQGLTRVLPKNSGVKPGTAYLCGLLHNFGILLLGHLFQPEYFLLNKMCLANPHCGLPAIEQRLLCVGESQRLLNHNQMGTWLMRHWKMPEEVVAVTAGHHDPVYRGEQDLYVALVQLANALLARDGLGDDLTTPIPDWTLQRLGISLAAAEQVYDQIRADSAELDRMAQLMAGLK</sequence>
<dbReference type="Pfam" id="PF08668">
    <property type="entry name" value="HDOD"/>
    <property type="match status" value="1"/>
</dbReference>
<dbReference type="InterPro" id="IPR036754">
    <property type="entry name" value="YbaK/aa-tRNA-synt-asso_dom_sf"/>
</dbReference>
<dbReference type="InterPro" id="IPR013976">
    <property type="entry name" value="HDOD"/>
</dbReference>
<dbReference type="Pfam" id="PF04073">
    <property type="entry name" value="tRNA_edit"/>
    <property type="match status" value="1"/>
</dbReference>
<dbReference type="SUPFAM" id="SSF109604">
    <property type="entry name" value="HD-domain/PDEase-like"/>
    <property type="match status" value="1"/>
</dbReference>
<name>A0A4R6UVG1_9GAMM</name>
<evidence type="ECO:0000313" key="3">
    <source>
        <dbReference type="Proteomes" id="UP000295375"/>
    </source>
</evidence>
<gene>
    <name evidence="2" type="ORF">EV696_101354</name>
</gene>
<dbReference type="PANTHER" id="PTHR33525:SF3">
    <property type="entry name" value="RIBONUCLEASE Y"/>
    <property type="match status" value="1"/>
</dbReference>
<dbReference type="Gene3D" id="1.10.3210.10">
    <property type="entry name" value="Hypothetical protein af1432"/>
    <property type="match status" value="1"/>
</dbReference>
<dbReference type="AlphaFoldDB" id="A0A4R6UVG1"/>
<dbReference type="InterPro" id="IPR007214">
    <property type="entry name" value="YbaK/aa-tRNA-synth-assoc-dom"/>
</dbReference>
<keyword evidence="3" id="KW-1185">Reference proteome</keyword>